<evidence type="ECO:0000313" key="3">
    <source>
        <dbReference type="EMBL" id="MDP9821872.1"/>
    </source>
</evidence>
<reference evidence="3 4" key="1">
    <citation type="submission" date="2023-07" db="EMBL/GenBank/DDBJ databases">
        <title>Sequencing the genomes of 1000 actinobacteria strains.</title>
        <authorList>
            <person name="Klenk H.-P."/>
        </authorList>
    </citation>
    <scope>NUCLEOTIDE SEQUENCE [LARGE SCALE GENOMIC DNA]</scope>
    <source>
        <strain evidence="3 4">GD13</strain>
    </source>
</reference>
<feature type="domain" description="SnoaL-like" evidence="2">
    <location>
        <begin position="18"/>
        <end position="139"/>
    </location>
</feature>
<evidence type="ECO:0000256" key="1">
    <source>
        <dbReference type="SAM" id="Coils"/>
    </source>
</evidence>
<gene>
    <name evidence="3" type="ORF">J2S59_001681</name>
</gene>
<dbReference type="Proteomes" id="UP001240447">
    <property type="component" value="Unassembled WGS sequence"/>
</dbReference>
<proteinExistence type="predicted"/>
<keyword evidence="4" id="KW-1185">Reference proteome</keyword>
<dbReference type="SUPFAM" id="SSF54427">
    <property type="entry name" value="NTF2-like"/>
    <property type="match status" value="1"/>
</dbReference>
<dbReference type="InterPro" id="IPR032710">
    <property type="entry name" value="NTF2-like_dom_sf"/>
</dbReference>
<name>A0ABT9NN71_9ACTN</name>
<comment type="caution">
    <text evidence="3">The sequence shown here is derived from an EMBL/GenBank/DDBJ whole genome shotgun (WGS) entry which is preliminary data.</text>
</comment>
<dbReference type="CDD" id="cd00531">
    <property type="entry name" value="NTF2_like"/>
    <property type="match status" value="1"/>
</dbReference>
<protein>
    <recommendedName>
        <fullName evidence="2">SnoaL-like domain-containing protein</fullName>
    </recommendedName>
</protein>
<accession>A0ABT9NN71</accession>
<dbReference type="RefSeq" id="WP_068120036.1">
    <property type="nucleotide sequence ID" value="NZ_CCXJ01000231.1"/>
</dbReference>
<dbReference type="InterPro" id="IPR037401">
    <property type="entry name" value="SnoaL-like"/>
</dbReference>
<organism evidence="3 4">
    <name type="scientific">Nocardioides massiliensis</name>
    <dbReference type="NCBI Taxonomy" id="1325935"/>
    <lineage>
        <taxon>Bacteria</taxon>
        <taxon>Bacillati</taxon>
        <taxon>Actinomycetota</taxon>
        <taxon>Actinomycetes</taxon>
        <taxon>Propionibacteriales</taxon>
        <taxon>Nocardioidaceae</taxon>
        <taxon>Nocardioides</taxon>
    </lineage>
</organism>
<evidence type="ECO:0000259" key="2">
    <source>
        <dbReference type="Pfam" id="PF13577"/>
    </source>
</evidence>
<dbReference type="EMBL" id="JAUSQM010000001">
    <property type="protein sequence ID" value="MDP9821872.1"/>
    <property type="molecule type" value="Genomic_DNA"/>
</dbReference>
<keyword evidence="1" id="KW-0175">Coiled coil</keyword>
<feature type="coiled-coil region" evidence="1">
    <location>
        <begin position="1"/>
        <end position="28"/>
    </location>
</feature>
<sequence>MTDLAARLDALEHRLQLAEDKLAITQLIASYGPLVDAGRADEVGQLWTEDGEYDVEGWAMRSRADIHAMVLSDAHQRLITNGSVHFLGPVWVEVAGDEAKAVCDSLLVLNGEEGWRVARGSVHRFQLVRDGGAWRIKHRISRQLDGSQSSRDLLPL</sequence>
<evidence type="ECO:0000313" key="4">
    <source>
        <dbReference type="Proteomes" id="UP001240447"/>
    </source>
</evidence>
<dbReference type="Gene3D" id="3.10.450.50">
    <property type="match status" value="1"/>
</dbReference>
<dbReference type="Pfam" id="PF13577">
    <property type="entry name" value="SnoaL_4"/>
    <property type="match status" value="1"/>
</dbReference>